<dbReference type="InterPro" id="IPR007310">
    <property type="entry name" value="Aerobactin_biosyn_IucA/IucC_N"/>
</dbReference>
<dbReference type="InterPro" id="IPR037455">
    <property type="entry name" value="LucA/IucC-like"/>
</dbReference>
<sequence length="685" mass="73318">MTGELVLPGGAPGLGDSASPDPEEEVMLRELRARDPRLAESCSAELPCARGDTTRRAFAALLRERLLPGTVETFRLPVAWGDATSLASRLRTGRDAARMLGPSLRAGEGELVVVRLAAGTLAAVCESGASFGLYRVRRPVLFDDGVTAVELDRPRRLVDTLRRDPGTEPEVAGWDRLRQELADSARNLALSRAAARRNAAAVALRAARLDTGDLLRTLGTGRSASEVTLDLDSLSCEGHNIHPCGRVRGGFSVADSVSYSAEAARTVDVEFVALREGYFRSTPHGGGSSVGELLAEHFPEPFARARAALSERGRDPAEYQLVPVHPWQLRNAVPREYPAELASGALLPLHEVRLPCRPTSSTRTLVTAQPGRHGRRLTVKTALDVLLTSARRTIAPESTRDGPRVSALLGELFARDPVLRGRAEIVPDLAGIAFEPPEGSSARAGRARGLSALLRQDPADSLGAGEQAVTASALLLRSPVSGEPLLGELVAARARRHGVARPEAARWFLREYAEALLSSTLPLMSCYGIALEAHLQNVLVVVRGSRPVRLLLRDFAGVRIHPGRLRAAGHAVPTSRPGVTSVDDPSALHAKTCHATLQANLAEVVHLLWRSCGLVPVRSWGILREVITGLAVRVRSRGGAALAADLGALLAPELPQKALITMRLRPEEGEVYLPQPNPMSDPVPE</sequence>
<dbReference type="Pfam" id="PF06276">
    <property type="entry name" value="FhuF"/>
    <property type="match status" value="1"/>
</dbReference>
<evidence type="ECO:0000259" key="5">
    <source>
        <dbReference type="Pfam" id="PF06276"/>
    </source>
</evidence>
<dbReference type="GO" id="GO:0016881">
    <property type="term" value="F:acid-amino acid ligase activity"/>
    <property type="evidence" value="ECO:0007669"/>
    <property type="project" value="UniProtKB-ARBA"/>
</dbReference>
<dbReference type="RefSeq" id="WP_244515148.1">
    <property type="nucleotide sequence ID" value="NZ_FNJR01000001.1"/>
</dbReference>
<dbReference type="EMBL" id="FNJR01000001">
    <property type="protein sequence ID" value="SDO95299.1"/>
    <property type="molecule type" value="Genomic_DNA"/>
</dbReference>
<feature type="region of interest" description="Disordered" evidence="3">
    <location>
        <begin position="1"/>
        <end position="23"/>
    </location>
</feature>
<evidence type="ECO:0000256" key="2">
    <source>
        <dbReference type="ARBA" id="ARBA00007832"/>
    </source>
</evidence>
<evidence type="ECO:0000313" key="6">
    <source>
        <dbReference type="EMBL" id="SDO95299.1"/>
    </source>
</evidence>
<evidence type="ECO:0000256" key="1">
    <source>
        <dbReference type="ARBA" id="ARBA00004924"/>
    </source>
</evidence>
<dbReference type="AlphaFoldDB" id="A0A1H0NRK7"/>
<accession>A0A1H0NRK7</accession>
<comment type="similarity">
    <text evidence="2">Belongs to the IucA/IucC family.</text>
</comment>
<dbReference type="Gene3D" id="1.10.510.40">
    <property type="match status" value="1"/>
</dbReference>
<feature type="domain" description="Aerobactin siderophore biosynthesis IucA/IucC N-terminal" evidence="4">
    <location>
        <begin position="229"/>
        <end position="475"/>
    </location>
</feature>
<dbReference type="InterPro" id="IPR022770">
    <property type="entry name" value="IucA/IucC-like_C"/>
</dbReference>
<feature type="domain" description="Aerobactin siderophore biosynthesis IucA/IucC-like C-terminal" evidence="5">
    <location>
        <begin position="508"/>
        <end position="667"/>
    </location>
</feature>
<protein>
    <submittedName>
        <fullName evidence="6">Siderophore synthetase component</fullName>
    </submittedName>
</protein>
<dbReference type="STRING" id="405564.SAMN04487905_101229"/>
<dbReference type="PANTHER" id="PTHR34384:SF5">
    <property type="entry name" value="L-2,3-DIAMINOPROPANOATE--CITRATE LIGASE"/>
    <property type="match status" value="1"/>
</dbReference>
<reference evidence="7" key="1">
    <citation type="submission" date="2016-10" db="EMBL/GenBank/DDBJ databases">
        <authorList>
            <person name="Varghese N."/>
            <person name="Submissions S."/>
        </authorList>
    </citation>
    <scope>NUCLEOTIDE SEQUENCE [LARGE SCALE GENOMIC DNA]</scope>
    <source>
        <strain evidence="7">DSM 46732</strain>
    </source>
</reference>
<dbReference type="PANTHER" id="PTHR34384">
    <property type="entry name" value="L-2,3-DIAMINOPROPANOATE--CITRATE LIGASE"/>
    <property type="match status" value="1"/>
</dbReference>
<gene>
    <name evidence="6" type="ORF">SAMN04487905_101229</name>
</gene>
<name>A0A1H0NRK7_9ACTN</name>
<dbReference type="GO" id="GO:0019290">
    <property type="term" value="P:siderophore biosynthetic process"/>
    <property type="evidence" value="ECO:0007669"/>
    <property type="project" value="InterPro"/>
</dbReference>
<evidence type="ECO:0000256" key="3">
    <source>
        <dbReference type="SAM" id="MobiDB-lite"/>
    </source>
</evidence>
<proteinExistence type="inferred from homology"/>
<evidence type="ECO:0000313" key="7">
    <source>
        <dbReference type="Proteomes" id="UP000199497"/>
    </source>
</evidence>
<dbReference type="Pfam" id="PF04183">
    <property type="entry name" value="IucA_IucC"/>
    <property type="match status" value="1"/>
</dbReference>
<comment type="pathway">
    <text evidence="1">Siderophore biosynthesis.</text>
</comment>
<evidence type="ECO:0000259" key="4">
    <source>
        <dbReference type="Pfam" id="PF04183"/>
    </source>
</evidence>
<keyword evidence="7" id="KW-1185">Reference proteome</keyword>
<dbReference type="Proteomes" id="UP000199497">
    <property type="component" value="Unassembled WGS sequence"/>
</dbReference>
<organism evidence="6 7">
    <name type="scientific">Actinopolyspora xinjiangensis</name>
    <dbReference type="NCBI Taxonomy" id="405564"/>
    <lineage>
        <taxon>Bacteria</taxon>
        <taxon>Bacillati</taxon>
        <taxon>Actinomycetota</taxon>
        <taxon>Actinomycetes</taxon>
        <taxon>Actinopolysporales</taxon>
        <taxon>Actinopolysporaceae</taxon>
        <taxon>Actinopolyspora</taxon>
    </lineage>
</organism>